<protein>
    <submittedName>
        <fullName evidence="1">GrdX protein</fullName>
    </submittedName>
</protein>
<dbReference type="EMBL" id="CP051635">
    <property type="protein sequence ID" value="UTD00344.1"/>
    <property type="molecule type" value="Genomic_DNA"/>
</dbReference>
<dbReference type="Proteomes" id="UP001056981">
    <property type="component" value="Chromosome"/>
</dbReference>
<evidence type="ECO:0000313" key="1">
    <source>
        <dbReference type="EMBL" id="UTD00344.1"/>
    </source>
</evidence>
<organism evidence="1 2">
    <name type="scientific">Treponema denticola</name>
    <dbReference type="NCBI Taxonomy" id="158"/>
    <lineage>
        <taxon>Bacteria</taxon>
        <taxon>Pseudomonadati</taxon>
        <taxon>Spirochaetota</taxon>
        <taxon>Spirochaetia</taxon>
        <taxon>Spirochaetales</taxon>
        <taxon>Treponemataceae</taxon>
        <taxon>Treponema</taxon>
    </lineage>
</organism>
<gene>
    <name evidence="1" type="ORF">E4N86_06360</name>
</gene>
<reference evidence="1" key="1">
    <citation type="submission" date="2020-04" db="EMBL/GenBank/DDBJ databases">
        <title>Comparative genomics of oral phylogroup-2 Treponema strains.</title>
        <authorList>
            <person name="Zeng H."/>
            <person name="Chan Y.K."/>
            <person name="Watt R.M."/>
        </authorList>
    </citation>
    <scope>NUCLEOTIDE SEQUENCE</scope>
    <source>
        <strain evidence="1">OMZ 905</strain>
    </source>
</reference>
<sequence length="131" mass="15533">MQKDSQTNKRLIITNNPKVRTFYEEDRTGLKNRYELTFLDSRDEVFKTVRDLIHSNWKLLNHAMAGNIPLHKHPYRSMALEQQENLDTNSLILWESAMERVKRGKTPPYPDDVLEDFQELDYNLFSGSVKF</sequence>
<dbReference type="RefSeq" id="WP_253698378.1">
    <property type="nucleotide sequence ID" value="NZ_CP051522.1"/>
</dbReference>
<dbReference type="InterPro" id="IPR047735">
    <property type="entry name" value="GrdX-like"/>
</dbReference>
<dbReference type="AlphaFoldDB" id="A0A9Q9BM93"/>
<accession>A0A9Q9BM93</accession>
<evidence type="ECO:0000313" key="2">
    <source>
        <dbReference type="Proteomes" id="UP001056981"/>
    </source>
</evidence>
<name>A0A9Q9BM93_TREDN</name>
<proteinExistence type="predicted"/>
<dbReference type="NCBIfam" id="NF038093">
    <property type="entry name" value="GrdX"/>
    <property type="match status" value="1"/>
</dbReference>